<feature type="domain" description="IclR-ED" evidence="5">
    <location>
        <begin position="72"/>
        <end position="248"/>
    </location>
</feature>
<dbReference type="SUPFAM" id="SSF55781">
    <property type="entry name" value="GAF domain-like"/>
    <property type="match status" value="1"/>
</dbReference>
<dbReference type="SMART" id="SM00346">
    <property type="entry name" value="HTH_ICLR"/>
    <property type="match status" value="1"/>
</dbReference>
<dbReference type="PROSITE" id="PS51078">
    <property type="entry name" value="ICLR_ED"/>
    <property type="match status" value="1"/>
</dbReference>
<evidence type="ECO:0000256" key="3">
    <source>
        <dbReference type="ARBA" id="ARBA00023163"/>
    </source>
</evidence>
<dbReference type="InterPro" id="IPR029016">
    <property type="entry name" value="GAF-like_dom_sf"/>
</dbReference>
<dbReference type="InterPro" id="IPR050707">
    <property type="entry name" value="HTH_MetabolicPath_Reg"/>
</dbReference>
<keyword evidence="7" id="KW-1185">Reference proteome</keyword>
<dbReference type="EMBL" id="JBHSQK010000007">
    <property type="protein sequence ID" value="MFC5947461.1"/>
    <property type="molecule type" value="Genomic_DNA"/>
</dbReference>
<dbReference type="InterPro" id="IPR036390">
    <property type="entry name" value="WH_DNA-bd_sf"/>
</dbReference>
<accession>A0ABW1I1H7</accession>
<proteinExistence type="predicted"/>
<name>A0ABW1I1H7_9PSEU</name>
<dbReference type="InterPro" id="IPR036388">
    <property type="entry name" value="WH-like_DNA-bd_sf"/>
</dbReference>
<dbReference type="PANTHER" id="PTHR30136">
    <property type="entry name" value="HELIX-TURN-HELIX TRANSCRIPTIONAL REGULATOR, ICLR FAMILY"/>
    <property type="match status" value="1"/>
</dbReference>
<feature type="domain" description="HTH iclR-type" evidence="4">
    <location>
        <begin position="10"/>
        <end position="71"/>
    </location>
</feature>
<protein>
    <submittedName>
        <fullName evidence="6">IclR family transcriptional regulator</fullName>
    </submittedName>
</protein>
<comment type="caution">
    <text evidence="6">The sequence shown here is derived from an EMBL/GenBank/DDBJ whole genome shotgun (WGS) entry which is preliminary data.</text>
</comment>
<keyword evidence="3" id="KW-0804">Transcription</keyword>
<dbReference type="Gene3D" id="3.30.450.40">
    <property type="match status" value="1"/>
</dbReference>
<dbReference type="Proteomes" id="UP001596119">
    <property type="component" value="Unassembled WGS sequence"/>
</dbReference>
<evidence type="ECO:0000313" key="6">
    <source>
        <dbReference type="EMBL" id="MFC5947461.1"/>
    </source>
</evidence>
<dbReference type="Pfam" id="PF01614">
    <property type="entry name" value="IclR_C"/>
    <property type="match status" value="1"/>
</dbReference>
<dbReference type="RefSeq" id="WP_379564337.1">
    <property type="nucleotide sequence ID" value="NZ_JBHSQK010000007.1"/>
</dbReference>
<dbReference type="PROSITE" id="PS51077">
    <property type="entry name" value="HTH_ICLR"/>
    <property type="match status" value="1"/>
</dbReference>
<evidence type="ECO:0000313" key="7">
    <source>
        <dbReference type="Proteomes" id="UP001596119"/>
    </source>
</evidence>
<evidence type="ECO:0000256" key="2">
    <source>
        <dbReference type="ARBA" id="ARBA00023125"/>
    </source>
</evidence>
<keyword evidence="1" id="KW-0805">Transcription regulation</keyword>
<dbReference type="SUPFAM" id="SSF46785">
    <property type="entry name" value="Winged helix' DNA-binding domain"/>
    <property type="match status" value="1"/>
</dbReference>
<dbReference type="PANTHER" id="PTHR30136:SF24">
    <property type="entry name" value="HTH-TYPE TRANSCRIPTIONAL REPRESSOR ALLR"/>
    <property type="match status" value="1"/>
</dbReference>
<evidence type="ECO:0000256" key="1">
    <source>
        <dbReference type="ARBA" id="ARBA00023015"/>
    </source>
</evidence>
<gene>
    <name evidence="6" type="ORF">ACFQH9_04125</name>
</gene>
<keyword evidence="2" id="KW-0238">DNA-binding</keyword>
<organism evidence="6 7">
    <name type="scientific">Pseudonocardia lutea</name>
    <dbReference type="NCBI Taxonomy" id="2172015"/>
    <lineage>
        <taxon>Bacteria</taxon>
        <taxon>Bacillati</taxon>
        <taxon>Actinomycetota</taxon>
        <taxon>Actinomycetes</taxon>
        <taxon>Pseudonocardiales</taxon>
        <taxon>Pseudonocardiaceae</taxon>
        <taxon>Pseudonocardia</taxon>
    </lineage>
</organism>
<evidence type="ECO:0000259" key="5">
    <source>
        <dbReference type="PROSITE" id="PS51078"/>
    </source>
</evidence>
<sequence>MAGNASVPGASVAQRLFRVLDTFDPAHGEMTLTEIAERADLPISTTRRLLQELTAWGGLERLVDNRFRVGIHLWQIGTLAPRQRDLRETALPLMHDLAKATQETVQVMVLDGLDALCVEKVSAARASPTATQVGGRLPLYATAVGKCLLAHSPRDLLVAVVERGLSRHTPHTLTQPGLLVRQLKEVRAAGVAYSREEMTLGAVSVAAPILSGGTLRGAIGIVVRAPGQLEALTPAVKTASLSIGRVIS</sequence>
<dbReference type="Gene3D" id="1.10.10.10">
    <property type="entry name" value="Winged helix-like DNA-binding domain superfamily/Winged helix DNA-binding domain"/>
    <property type="match status" value="1"/>
</dbReference>
<reference evidence="7" key="1">
    <citation type="journal article" date="2019" name="Int. J. Syst. Evol. Microbiol.">
        <title>The Global Catalogue of Microorganisms (GCM) 10K type strain sequencing project: providing services to taxonomists for standard genome sequencing and annotation.</title>
        <authorList>
            <consortium name="The Broad Institute Genomics Platform"/>
            <consortium name="The Broad Institute Genome Sequencing Center for Infectious Disease"/>
            <person name="Wu L."/>
            <person name="Ma J."/>
        </authorList>
    </citation>
    <scope>NUCLEOTIDE SEQUENCE [LARGE SCALE GENOMIC DNA]</scope>
    <source>
        <strain evidence="7">CGMCC 4.7397</strain>
    </source>
</reference>
<dbReference type="InterPro" id="IPR014757">
    <property type="entry name" value="Tscrpt_reg_IclR_C"/>
</dbReference>
<dbReference type="Pfam" id="PF09339">
    <property type="entry name" value="HTH_IclR"/>
    <property type="match status" value="1"/>
</dbReference>
<evidence type="ECO:0000259" key="4">
    <source>
        <dbReference type="PROSITE" id="PS51077"/>
    </source>
</evidence>
<dbReference type="InterPro" id="IPR005471">
    <property type="entry name" value="Tscrpt_reg_IclR_N"/>
</dbReference>